<dbReference type="PANTHER" id="PTHR13179:SF8">
    <property type="entry name" value="GATOR COMPLEX PROTEIN DEPDC5"/>
    <property type="match status" value="1"/>
</dbReference>
<dbReference type="Proteomes" id="UP000316759">
    <property type="component" value="Unassembled WGS sequence"/>
</dbReference>
<dbReference type="OrthoDB" id="39497at2759"/>
<comment type="caution">
    <text evidence="2">The sequence shown here is derived from an EMBL/GenBank/DDBJ whole genome shotgun (WGS) entry which is preliminary data.</text>
</comment>
<dbReference type="InterPro" id="IPR036390">
    <property type="entry name" value="WH_DNA-bd_sf"/>
</dbReference>
<dbReference type="GO" id="GO:1904262">
    <property type="term" value="P:negative regulation of TORC1 signaling"/>
    <property type="evidence" value="ECO:0007669"/>
    <property type="project" value="TreeGrafter"/>
</dbReference>
<dbReference type="GO" id="GO:0010508">
    <property type="term" value="P:positive regulation of autophagy"/>
    <property type="evidence" value="ECO:0007669"/>
    <property type="project" value="TreeGrafter"/>
</dbReference>
<dbReference type="InterPro" id="IPR027244">
    <property type="entry name" value="IML1"/>
</dbReference>
<dbReference type="SUPFAM" id="SSF46785">
    <property type="entry name" value="Winged helix' DNA-binding domain"/>
    <property type="match status" value="1"/>
</dbReference>
<sequence>MEYKYSLCVPDAERFLQLRTVFLNEGTTMLNWSYLDNYLCTRGVSDSFVLLPSLKFWRARFMVLPVYTNETKRLADLIKERMSTGGPRVLCDVYETDYRAMDPVKMCEKFTHFIESINRVRRLNPTARKLLQQMPLDKAEQTFRSRELSGSGVHAAQSMIATGGLGCTSMSGGLNTTAISTTSLNSVATIASSGSKLPVALSNLIGTTTPTVTPTVTHSRPVDSGVFPSPMQNAETQGATGLPVEEVAVAAVSSTAALGDTSFQPGTTLLSTTSTTTTTTVQTMFTSTLISSSAPTYQVVSLMIDPDAGLPFIATASTSIFPERTFFSFDAVMWTIRTLSDMDSVNQAVDYLQTLVDTGWICHTSGNTSHPFIFGSYFYTLLAPDLKAYGVQGHGTSQDVLCSGTVSDGGEWTASSSSIVSSSSNYQPTGSGIARQTVSSFVSIS</sequence>
<dbReference type="SMART" id="SM00049">
    <property type="entry name" value="DEP"/>
    <property type="match status" value="1"/>
</dbReference>
<gene>
    <name evidence="2" type="ORF">FGIG_01839</name>
</gene>
<evidence type="ECO:0000313" key="2">
    <source>
        <dbReference type="EMBL" id="TPP65357.1"/>
    </source>
</evidence>
<dbReference type="InterPro" id="IPR036388">
    <property type="entry name" value="WH-like_DNA-bd_sf"/>
</dbReference>
<dbReference type="GO" id="GO:1990130">
    <property type="term" value="C:GATOR1 complex"/>
    <property type="evidence" value="ECO:0007669"/>
    <property type="project" value="TreeGrafter"/>
</dbReference>
<dbReference type="GO" id="GO:0034198">
    <property type="term" value="P:cellular response to amino acid starvation"/>
    <property type="evidence" value="ECO:0007669"/>
    <property type="project" value="TreeGrafter"/>
</dbReference>
<dbReference type="EMBL" id="SUNJ01003308">
    <property type="protein sequence ID" value="TPP65357.1"/>
    <property type="molecule type" value="Genomic_DNA"/>
</dbReference>
<dbReference type="PANTHER" id="PTHR13179">
    <property type="entry name" value="DEP DOMAIN CONTAINING PROTEIN 5"/>
    <property type="match status" value="1"/>
</dbReference>
<keyword evidence="3" id="KW-1185">Reference proteome</keyword>
<dbReference type="PROSITE" id="PS50186">
    <property type="entry name" value="DEP"/>
    <property type="match status" value="1"/>
</dbReference>
<dbReference type="GO" id="GO:0005096">
    <property type="term" value="F:GTPase activator activity"/>
    <property type="evidence" value="ECO:0007669"/>
    <property type="project" value="InterPro"/>
</dbReference>
<dbReference type="AlphaFoldDB" id="A0A504Z437"/>
<feature type="domain" description="DEP" evidence="1">
    <location>
        <begin position="306"/>
        <end position="383"/>
    </location>
</feature>
<proteinExistence type="predicted"/>
<dbReference type="GO" id="GO:0005765">
    <property type="term" value="C:lysosomal membrane"/>
    <property type="evidence" value="ECO:0007669"/>
    <property type="project" value="TreeGrafter"/>
</dbReference>
<accession>A0A504Z437</accession>
<dbReference type="InterPro" id="IPR000591">
    <property type="entry name" value="DEP_dom"/>
</dbReference>
<dbReference type="GO" id="GO:0035556">
    <property type="term" value="P:intracellular signal transduction"/>
    <property type="evidence" value="ECO:0007669"/>
    <property type="project" value="InterPro"/>
</dbReference>
<organism evidence="2 3">
    <name type="scientific">Fasciola gigantica</name>
    <name type="common">Giant liver fluke</name>
    <dbReference type="NCBI Taxonomy" id="46835"/>
    <lineage>
        <taxon>Eukaryota</taxon>
        <taxon>Metazoa</taxon>
        <taxon>Spiralia</taxon>
        <taxon>Lophotrochozoa</taxon>
        <taxon>Platyhelminthes</taxon>
        <taxon>Trematoda</taxon>
        <taxon>Digenea</taxon>
        <taxon>Plagiorchiida</taxon>
        <taxon>Echinostomata</taxon>
        <taxon>Echinostomatoidea</taxon>
        <taxon>Fasciolidae</taxon>
        <taxon>Fasciola</taxon>
    </lineage>
</organism>
<evidence type="ECO:0000259" key="1">
    <source>
        <dbReference type="PROSITE" id="PS50186"/>
    </source>
</evidence>
<reference evidence="2 3" key="1">
    <citation type="submission" date="2019-04" db="EMBL/GenBank/DDBJ databases">
        <title>Annotation for the trematode Fasciola gigantica.</title>
        <authorList>
            <person name="Choi Y.-J."/>
        </authorList>
    </citation>
    <scope>NUCLEOTIDE SEQUENCE [LARGE SCALE GENOMIC DNA]</scope>
    <source>
        <strain evidence="2">Uganda_cow_1</strain>
    </source>
</reference>
<protein>
    <submittedName>
        <fullName evidence="2">Putative dep domain containing protein</fullName>
    </submittedName>
</protein>
<name>A0A504Z437_FASGI</name>
<dbReference type="STRING" id="46835.A0A504Z437"/>
<evidence type="ECO:0000313" key="3">
    <source>
        <dbReference type="Proteomes" id="UP000316759"/>
    </source>
</evidence>
<dbReference type="Gene3D" id="1.10.10.10">
    <property type="entry name" value="Winged helix-like DNA-binding domain superfamily/Winged helix DNA-binding domain"/>
    <property type="match status" value="1"/>
</dbReference>